<dbReference type="STRING" id="400727.A0A2T7P2Z5"/>
<feature type="domain" description="C2H2-type" evidence="13">
    <location>
        <begin position="117"/>
        <end position="145"/>
    </location>
</feature>
<dbReference type="SUPFAM" id="SSF57667">
    <property type="entry name" value="beta-beta-alpha zinc fingers"/>
    <property type="match status" value="4"/>
</dbReference>
<reference evidence="14 15" key="1">
    <citation type="submission" date="2018-04" db="EMBL/GenBank/DDBJ databases">
        <title>The genome of golden apple snail Pomacea canaliculata provides insight into stress tolerance and invasive adaptation.</title>
        <authorList>
            <person name="Liu C."/>
            <person name="Liu B."/>
            <person name="Ren Y."/>
            <person name="Zhang Y."/>
            <person name="Wang H."/>
            <person name="Li S."/>
            <person name="Jiang F."/>
            <person name="Yin L."/>
            <person name="Zhang G."/>
            <person name="Qian W."/>
            <person name="Fan W."/>
        </authorList>
    </citation>
    <scope>NUCLEOTIDE SEQUENCE [LARGE SCALE GENOMIC DNA]</scope>
    <source>
        <strain evidence="14">SZHN2017</strain>
        <tissue evidence="14">Muscle</tissue>
    </source>
</reference>
<dbReference type="EMBL" id="PZQS01000007">
    <property type="protein sequence ID" value="PVD27780.1"/>
    <property type="molecule type" value="Genomic_DNA"/>
</dbReference>
<dbReference type="PANTHER" id="PTHR24399">
    <property type="entry name" value="ZINC FINGER AND BTB DOMAIN-CONTAINING"/>
    <property type="match status" value="1"/>
</dbReference>
<evidence type="ECO:0000313" key="15">
    <source>
        <dbReference type="Proteomes" id="UP000245119"/>
    </source>
</evidence>
<evidence type="ECO:0000256" key="12">
    <source>
        <dbReference type="SAM" id="MobiDB-lite"/>
    </source>
</evidence>
<accession>A0A2T7P2Z5</accession>
<feature type="compositionally biased region" description="Polar residues" evidence="12">
    <location>
        <begin position="304"/>
        <end position="313"/>
    </location>
</feature>
<comment type="caution">
    <text evidence="14">The sequence shown here is derived from an EMBL/GenBank/DDBJ whole genome shotgun (WGS) entry which is preliminary data.</text>
</comment>
<evidence type="ECO:0000256" key="10">
    <source>
        <dbReference type="ARBA" id="ARBA00023242"/>
    </source>
</evidence>
<keyword evidence="4" id="KW-0677">Repeat</keyword>
<comment type="subcellular location">
    <subcellularLocation>
        <location evidence="2">Nucleus</location>
    </subcellularLocation>
</comment>
<keyword evidence="15" id="KW-1185">Reference proteome</keyword>
<keyword evidence="8" id="KW-0238">DNA-binding</keyword>
<evidence type="ECO:0000256" key="9">
    <source>
        <dbReference type="ARBA" id="ARBA00023163"/>
    </source>
</evidence>
<evidence type="ECO:0000256" key="8">
    <source>
        <dbReference type="ARBA" id="ARBA00023125"/>
    </source>
</evidence>
<dbReference type="InterPro" id="IPR013087">
    <property type="entry name" value="Znf_C2H2_type"/>
</dbReference>
<feature type="domain" description="C2H2-type" evidence="13">
    <location>
        <begin position="204"/>
        <end position="232"/>
    </location>
</feature>
<dbReference type="GO" id="GO:0008270">
    <property type="term" value="F:zinc ion binding"/>
    <property type="evidence" value="ECO:0007669"/>
    <property type="project" value="UniProtKB-KW"/>
</dbReference>
<dbReference type="GO" id="GO:0001227">
    <property type="term" value="F:DNA-binding transcription repressor activity, RNA polymerase II-specific"/>
    <property type="evidence" value="ECO:0007669"/>
    <property type="project" value="TreeGrafter"/>
</dbReference>
<feature type="compositionally biased region" description="Polar residues" evidence="12">
    <location>
        <begin position="320"/>
        <end position="332"/>
    </location>
</feature>
<feature type="region of interest" description="Disordered" evidence="12">
    <location>
        <begin position="1"/>
        <end position="32"/>
    </location>
</feature>
<keyword evidence="10" id="KW-0539">Nucleus</keyword>
<evidence type="ECO:0000256" key="2">
    <source>
        <dbReference type="ARBA" id="ARBA00004123"/>
    </source>
</evidence>
<dbReference type="GO" id="GO:0045944">
    <property type="term" value="P:positive regulation of transcription by RNA polymerase II"/>
    <property type="evidence" value="ECO:0007669"/>
    <property type="project" value="UniProtKB-ARBA"/>
</dbReference>
<dbReference type="PANTHER" id="PTHR24399:SF70">
    <property type="entry name" value="C2H2-TYPE DOMAIN-CONTAINING PROTEIN"/>
    <property type="match status" value="1"/>
</dbReference>
<dbReference type="Proteomes" id="UP000245119">
    <property type="component" value="Linkage Group LG7"/>
</dbReference>
<keyword evidence="3" id="KW-0479">Metal-binding</keyword>
<evidence type="ECO:0000256" key="7">
    <source>
        <dbReference type="ARBA" id="ARBA00023015"/>
    </source>
</evidence>
<evidence type="ECO:0000256" key="11">
    <source>
        <dbReference type="PROSITE-ProRule" id="PRU00042"/>
    </source>
</evidence>
<dbReference type="OrthoDB" id="2311693at2759"/>
<keyword evidence="9" id="KW-0804">Transcription</keyword>
<keyword evidence="7" id="KW-0805">Transcription regulation</keyword>
<dbReference type="Gene3D" id="3.30.160.60">
    <property type="entry name" value="Classic Zinc Finger"/>
    <property type="match status" value="5"/>
</dbReference>
<feature type="domain" description="C2H2-type" evidence="13">
    <location>
        <begin position="261"/>
        <end position="288"/>
    </location>
</feature>
<dbReference type="FunFam" id="3.30.160.60:FF:000097">
    <property type="entry name" value="Zinc finger protein"/>
    <property type="match status" value="1"/>
</dbReference>
<feature type="region of interest" description="Disordered" evidence="12">
    <location>
        <begin position="304"/>
        <end position="402"/>
    </location>
</feature>
<dbReference type="FunFam" id="3.30.160.60:FF:000446">
    <property type="entry name" value="Zinc finger protein"/>
    <property type="match status" value="1"/>
</dbReference>
<dbReference type="FunFam" id="3.30.160.60:FF:001557">
    <property type="entry name" value="Transcription factor E4F1"/>
    <property type="match status" value="1"/>
</dbReference>
<proteinExistence type="predicted"/>
<feature type="domain" description="C2H2-type" evidence="13">
    <location>
        <begin position="176"/>
        <end position="205"/>
    </location>
</feature>
<evidence type="ECO:0000256" key="4">
    <source>
        <dbReference type="ARBA" id="ARBA00022737"/>
    </source>
</evidence>
<evidence type="ECO:0000256" key="3">
    <source>
        <dbReference type="ARBA" id="ARBA00022723"/>
    </source>
</evidence>
<evidence type="ECO:0000256" key="5">
    <source>
        <dbReference type="ARBA" id="ARBA00022771"/>
    </source>
</evidence>
<dbReference type="PROSITE" id="PS50157">
    <property type="entry name" value="ZINC_FINGER_C2H2_2"/>
    <property type="match status" value="6"/>
</dbReference>
<sequence>MEDQGESDDALNTNETEGEDADTTGEVKSDGTLLSHNDLIEAENISKTDSAELNFYLGKLGHINCKKCLAKFTKAEDYNEHLNNHPTYSCDVCGMTYFRKSNLTRHLRTSHFNQHHLNCKKCDFVAKTESELRSHSKEVHNESKPFQCEHPGCKYTTWKFDFLHRHSEIHSEVKRYICDKCGQGFSQHAGLMSHHRACYHLQQYLCDLCGQAFNHVQSMRAHRRTIHYGEKPFTCRVCGNPFSDQRNLKRHMRIHENAFPYQCHICKQKYRHSNSLKAHLKKHGDNNFDVQIASAFSLANAQLHQAKSLSSPDNGEDRSPGTSDNLNGLSKDTFSELPPRESSHIQPDLDEGSKVRGISKNQALNARHVTPKRATAGQDDSSVLGHGSSPASPSPMNPASDALMNSSFEIHSIPSIILGSGIQSFIDVQPVSVDQQLQGIIGDAHSASSVSLPVVTLDSQSQSLMDDSALGSISQNFTVIVTPELALVDSTVHLPAHTHK</sequence>
<feature type="domain" description="C2H2-type" evidence="13">
    <location>
        <begin position="233"/>
        <end position="260"/>
    </location>
</feature>
<evidence type="ECO:0000256" key="1">
    <source>
        <dbReference type="ARBA" id="ARBA00003767"/>
    </source>
</evidence>
<name>A0A2T7P2Z5_POMCA</name>
<evidence type="ECO:0000313" key="14">
    <source>
        <dbReference type="EMBL" id="PVD27780.1"/>
    </source>
</evidence>
<gene>
    <name evidence="14" type="ORF">C0Q70_12952</name>
</gene>
<dbReference type="AlphaFoldDB" id="A0A2T7P2Z5"/>
<keyword evidence="6" id="KW-0862">Zinc</keyword>
<protein>
    <recommendedName>
        <fullName evidence="13">C2H2-type domain-containing protein</fullName>
    </recommendedName>
</protein>
<feature type="domain" description="C2H2-type" evidence="13">
    <location>
        <begin position="88"/>
        <end position="116"/>
    </location>
</feature>
<evidence type="ECO:0000259" key="13">
    <source>
        <dbReference type="PROSITE" id="PS50157"/>
    </source>
</evidence>
<keyword evidence="5 11" id="KW-0863">Zinc-finger</keyword>
<organism evidence="14 15">
    <name type="scientific">Pomacea canaliculata</name>
    <name type="common">Golden apple snail</name>
    <dbReference type="NCBI Taxonomy" id="400727"/>
    <lineage>
        <taxon>Eukaryota</taxon>
        <taxon>Metazoa</taxon>
        <taxon>Spiralia</taxon>
        <taxon>Lophotrochozoa</taxon>
        <taxon>Mollusca</taxon>
        <taxon>Gastropoda</taxon>
        <taxon>Caenogastropoda</taxon>
        <taxon>Architaenioglossa</taxon>
        <taxon>Ampullarioidea</taxon>
        <taxon>Ampullariidae</taxon>
        <taxon>Pomacea</taxon>
    </lineage>
</organism>
<dbReference type="GO" id="GO:0005654">
    <property type="term" value="C:nucleoplasm"/>
    <property type="evidence" value="ECO:0007669"/>
    <property type="project" value="TreeGrafter"/>
</dbReference>
<dbReference type="Pfam" id="PF00096">
    <property type="entry name" value="zf-C2H2"/>
    <property type="match status" value="4"/>
</dbReference>
<dbReference type="GO" id="GO:0000978">
    <property type="term" value="F:RNA polymerase II cis-regulatory region sequence-specific DNA binding"/>
    <property type="evidence" value="ECO:0007669"/>
    <property type="project" value="TreeGrafter"/>
</dbReference>
<dbReference type="SMART" id="SM00355">
    <property type="entry name" value="ZnF_C2H2"/>
    <property type="match status" value="8"/>
</dbReference>
<evidence type="ECO:0000256" key="6">
    <source>
        <dbReference type="ARBA" id="ARBA00022833"/>
    </source>
</evidence>
<dbReference type="PROSITE" id="PS00028">
    <property type="entry name" value="ZINC_FINGER_C2H2_1"/>
    <property type="match status" value="5"/>
</dbReference>
<dbReference type="InterPro" id="IPR036236">
    <property type="entry name" value="Znf_C2H2_sf"/>
</dbReference>
<comment type="function">
    <text evidence="1">May be involved in transcriptional regulation.</text>
</comment>